<feature type="transmembrane region" description="Helical" evidence="5">
    <location>
        <begin position="66"/>
        <end position="84"/>
    </location>
</feature>
<dbReference type="PANTHER" id="PTHR23502:SF7">
    <property type="entry name" value="DRUG_PROTON ANTIPORTER YHK8-RELATED"/>
    <property type="match status" value="1"/>
</dbReference>
<proteinExistence type="predicted"/>
<evidence type="ECO:0000256" key="1">
    <source>
        <dbReference type="ARBA" id="ARBA00004141"/>
    </source>
</evidence>
<reference evidence="6 7" key="1">
    <citation type="submission" date="2018-02" db="EMBL/GenBank/DDBJ databases">
        <title>The genomes of Aspergillus section Nigri reveals drivers in fungal speciation.</title>
        <authorList>
            <consortium name="DOE Joint Genome Institute"/>
            <person name="Vesth T.C."/>
            <person name="Nybo J."/>
            <person name="Theobald S."/>
            <person name="Brandl J."/>
            <person name="Frisvad J.C."/>
            <person name="Nielsen K.F."/>
            <person name="Lyhne E.K."/>
            <person name="Kogle M.E."/>
            <person name="Kuo A."/>
            <person name="Riley R."/>
            <person name="Clum A."/>
            <person name="Nolan M."/>
            <person name="Lipzen A."/>
            <person name="Salamov A."/>
            <person name="Henrissat B."/>
            <person name="Wiebenga A."/>
            <person name="De vries R.P."/>
            <person name="Grigoriev I.V."/>
            <person name="Mortensen U.H."/>
            <person name="Andersen M.R."/>
            <person name="Baker S.E."/>
        </authorList>
    </citation>
    <scope>NUCLEOTIDE SEQUENCE [LARGE SCALE GENOMIC DNA]</scope>
    <source>
        <strain evidence="6 7">CBS 114.80</strain>
    </source>
</reference>
<keyword evidence="2 5" id="KW-0812">Transmembrane</keyword>
<feature type="transmembrane region" description="Helical" evidence="5">
    <location>
        <begin position="6"/>
        <end position="27"/>
    </location>
</feature>
<gene>
    <name evidence="6" type="ORF">BP00DRAFT_451724</name>
</gene>
<evidence type="ECO:0000256" key="4">
    <source>
        <dbReference type="ARBA" id="ARBA00023136"/>
    </source>
</evidence>
<organism evidence="6 7">
    <name type="scientific">Aspergillus indologenus CBS 114.80</name>
    <dbReference type="NCBI Taxonomy" id="1450541"/>
    <lineage>
        <taxon>Eukaryota</taxon>
        <taxon>Fungi</taxon>
        <taxon>Dikarya</taxon>
        <taxon>Ascomycota</taxon>
        <taxon>Pezizomycotina</taxon>
        <taxon>Eurotiomycetes</taxon>
        <taxon>Eurotiomycetidae</taxon>
        <taxon>Eurotiales</taxon>
        <taxon>Aspergillaceae</taxon>
        <taxon>Aspergillus</taxon>
        <taxon>Aspergillus subgen. Circumdati</taxon>
    </lineage>
</organism>
<dbReference type="GO" id="GO:0005886">
    <property type="term" value="C:plasma membrane"/>
    <property type="evidence" value="ECO:0007669"/>
    <property type="project" value="TreeGrafter"/>
</dbReference>
<dbReference type="AlphaFoldDB" id="A0A2V5IBI9"/>
<dbReference type="PANTHER" id="PTHR23502">
    <property type="entry name" value="MAJOR FACILITATOR SUPERFAMILY"/>
    <property type="match status" value="1"/>
</dbReference>
<comment type="subcellular location">
    <subcellularLocation>
        <location evidence="1">Membrane</location>
        <topology evidence="1">Multi-pass membrane protein</topology>
    </subcellularLocation>
</comment>
<sequence>MCLCLDLYSAILLGILYLFFGAFPLVFRTTHAMNPCNPLWVKIRERLIQHRQEDGSSEPEYRLPPAILGGILIPAGLFWFGWTIDPSVHWILPIMGSAVFGCGMVLAFIGIFTCLVDAYPICCLRTCS</sequence>
<evidence type="ECO:0000313" key="7">
    <source>
        <dbReference type="Proteomes" id="UP000248817"/>
    </source>
</evidence>
<name>A0A2V5IBI9_9EURO</name>
<keyword evidence="3 5" id="KW-1133">Transmembrane helix</keyword>
<dbReference type="GO" id="GO:0022857">
    <property type="term" value="F:transmembrane transporter activity"/>
    <property type="evidence" value="ECO:0007669"/>
    <property type="project" value="TreeGrafter"/>
</dbReference>
<keyword evidence="4 5" id="KW-0472">Membrane</keyword>
<dbReference type="SUPFAM" id="SSF103473">
    <property type="entry name" value="MFS general substrate transporter"/>
    <property type="match status" value="1"/>
</dbReference>
<dbReference type="EMBL" id="KZ825622">
    <property type="protein sequence ID" value="PYI25870.1"/>
    <property type="molecule type" value="Genomic_DNA"/>
</dbReference>
<dbReference type="InterPro" id="IPR036259">
    <property type="entry name" value="MFS_trans_sf"/>
</dbReference>
<evidence type="ECO:0000256" key="2">
    <source>
        <dbReference type="ARBA" id="ARBA00022692"/>
    </source>
</evidence>
<feature type="transmembrane region" description="Helical" evidence="5">
    <location>
        <begin position="90"/>
        <end position="116"/>
    </location>
</feature>
<evidence type="ECO:0000313" key="6">
    <source>
        <dbReference type="EMBL" id="PYI25870.1"/>
    </source>
</evidence>
<accession>A0A2V5IBI9</accession>
<dbReference type="Proteomes" id="UP000248817">
    <property type="component" value="Unassembled WGS sequence"/>
</dbReference>
<protein>
    <submittedName>
        <fullName evidence="6">Uncharacterized protein</fullName>
    </submittedName>
</protein>
<evidence type="ECO:0000256" key="3">
    <source>
        <dbReference type="ARBA" id="ARBA00022989"/>
    </source>
</evidence>
<keyword evidence="7" id="KW-1185">Reference proteome</keyword>
<evidence type="ECO:0000256" key="5">
    <source>
        <dbReference type="SAM" id="Phobius"/>
    </source>
</evidence>